<feature type="region of interest" description="Disordered" evidence="1">
    <location>
        <begin position="71"/>
        <end position="141"/>
    </location>
</feature>
<organism evidence="2 3">
    <name type="scientific">Maritimibacter fusiformis</name>
    <dbReference type="NCBI Taxonomy" id="2603819"/>
    <lineage>
        <taxon>Bacteria</taxon>
        <taxon>Pseudomonadati</taxon>
        <taxon>Pseudomonadota</taxon>
        <taxon>Alphaproteobacteria</taxon>
        <taxon>Rhodobacterales</taxon>
        <taxon>Roseobacteraceae</taxon>
        <taxon>Maritimibacter</taxon>
    </lineage>
</organism>
<dbReference type="SUPFAM" id="SSF81901">
    <property type="entry name" value="HCP-like"/>
    <property type="match status" value="1"/>
</dbReference>
<dbReference type="PANTHER" id="PTHR43628:SF1">
    <property type="entry name" value="CHITIN SYNTHASE REGULATORY FACTOR 2-RELATED"/>
    <property type="match status" value="1"/>
</dbReference>
<reference evidence="2 3" key="1">
    <citation type="submission" date="2019-08" db="EMBL/GenBank/DDBJ databases">
        <title>Identification of a novel species of the genus Boseongicola.</title>
        <authorList>
            <person name="Zhang X.-Q."/>
        </authorList>
    </citation>
    <scope>NUCLEOTIDE SEQUENCE [LARGE SCALE GENOMIC DNA]</scope>
    <source>
        <strain evidence="2 3">HY14</strain>
    </source>
</reference>
<feature type="compositionally biased region" description="Pro residues" evidence="1">
    <location>
        <begin position="114"/>
        <end position="137"/>
    </location>
</feature>
<dbReference type="AlphaFoldDB" id="A0A5D0RM80"/>
<name>A0A5D0RM80_9RHOB</name>
<evidence type="ECO:0000313" key="2">
    <source>
        <dbReference type="EMBL" id="TYB81654.1"/>
    </source>
</evidence>
<protein>
    <recommendedName>
        <fullName evidence="4">Sel1 repeat family protein</fullName>
    </recommendedName>
</protein>
<keyword evidence="3" id="KW-1185">Reference proteome</keyword>
<evidence type="ECO:0000256" key="1">
    <source>
        <dbReference type="SAM" id="MobiDB-lite"/>
    </source>
</evidence>
<dbReference type="Gene3D" id="1.25.40.10">
    <property type="entry name" value="Tetratricopeptide repeat domain"/>
    <property type="match status" value="2"/>
</dbReference>
<dbReference type="SUPFAM" id="SSF48452">
    <property type="entry name" value="TPR-like"/>
    <property type="match status" value="1"/>
</dbReference>
<dbReference type="InterPro" id="IPR006597">
    <property type="entry name" value="Sel1-like"/>
</dbReference>
<dbReference type="Pfam" id="PF08238">
    <property type="entry name" value="Sel1"/>
    <property type="match status" value="5"/>
</dbReference>
<proteinExistence type="predicted"/>
<dbReference type="PANTHER" id="PTHR43628">
    <property type="entry name" value="ACTIVATOR OF C KINASE PROTEIN 1-RELATED"/>
    <property type="match status" value="1"/>
</dbReference>
<dbReference type="EMBL" id="VSIY01000005">
    <property type="protein sequence ID" value="TYB81654.1"/>
    <property type="molecule type" value="Genomic_DNA"/>
</dbReference>
<dbReference type="InterPro" id="IPR011990">
    <property type="entry name" value="TPR-like_helical_dom_sf"/>
</dbReference>
<dbReference type="SMART" id="SM00671">
    <property type="entry name" value="SEL1"/>
    <property type="match status" value="5"/>
</dbReference>
<accession>A0A5D0RM80</accession>
<comment type="caution">
    <text evidence="2">The sequence shown here is derived from an EMBL/GenBank/DDBJ whole genome shotgun (WGS) entry which is preliminary data.</text>
</comment>
<evidence type="ECO:0000313" key="3">
    <source>
        <dbReference type="Proteomes" id="UP000322080"/>
    </source>
</evidence>
<dbReference type="InterPro" id="IPR052945">
    <property type="entry name" value="Mitotic_Regulator"/>
</dbReference>
<sequence>MLVGPEFGGVRAGLGRCAGHWAGLIWGRDGGNAMRRLFSVDLAVFALAAGLALTASGAAVALGGDGKGEAGDATGILRQSPDEPAPGAGPRLGGGKKPVDEAPADTPSDTPEDAPAPPGPDEIAPDPVPPADEPQPADPEVSPLVLACDSAAAHPRDPGRPATVIGVETADMNIARAIAACEAAREAYPDHARTAYQLGRGYHAGNRPREAEAAYFAALAADYESAGLAVGFLYQDDNALNRDAADAFPFFRRAAEAGMADAEFEMGWAYENGLGTGQDYAQAAYWYQRAADQGDKLAMNNLGWLYHEGHGVARDPARAVELYRPGAEAGIPIAQYNLGWALANGVGIAQDQAEAARWYRRAADNGETFAMLNLGYMYLYGEGVDRDPAEALSLFHRADDDGSIAAKSYIGEVYEFATEYYHAETAAWYYVRALKGGDDWPTTRAADDWDRDVARALQRILRDNGFYTGAIDGVMGPGSVAAMKRVLPPSAE</sequence>
<gene>
    <name evidence="2" type="ORF">FVF75_08035</name>
</gene>
<dbReference type="Proteomes" id="UP000322080">
    <property type="component" value="Unassembled WGS sequence"/>
</dbReference>
<evidence type="ECO:0008006" key="4">
    <source>
        <dbReference type="Google" id="ProtNLM"/>
    </source>
</evidence>